<keyword evidence="2" id="KW-0964">Secreted</keyword>
<evidence type="ECO:0000256" key="7">
    <source>
        <dbReference type="ARBA" id="ARBA00044036"/>
    </source>
</evidence>
<dbReference type="GeneID" id="112468111"/>
<dbReference type="InterPro" id="IPR018114">
    <property type="entry name" value="TRYPSIN_HIS"/>
</dbReference>
<evidence type="ECO:0000256" key="5">
    <source>
        <dbReference type="ARBA" id="ARBA00022825"/>
    </source>
</evidence>
<evidence type="ECO:0000313" key="10">
    <source>
        <dbReference type="Proteomes" id="UP000504618"/>
    </source>
</evidence>
<dbReference type="PROSITE" id="PS00135">
    <property type="entry name" value="TRYPSIN_SER"/>
    <property type="match status" value="1"/>
</dbReference>
<dbReference type="GO" id="GO:0016485">
    <property type="term" value="P:protein processing"/>
    <property type="evidence" value="ECO:0007669"/>
    <property type="project" value="UniProtKB-ARBA"/>
</dbReference>
<keyword evidence="5 8" id="KW-0720">Serine protease</keyword>
<dbReference type="InterPro" id="IPR001254">
    <property type="entry name" value="Trypsin_dom"/>
</dbReference>
<dbReference type="EC" id="3.4.21.1" evidence="7"/>
<evidence type="ECO:0000313" key="11">
    <source>
        <dbReference type="RefSeq" id="XP_024892917.1"/>
    </source>
</evidence>
<dbReference type="InterPro" id="IPR033116">
    <property type="entry name" value="TRYPSIN_SER"/>
</dbReference>
<keyword evidence="4 8" id="KW-0378">Hydrolase</keyword>
<evidence type="ECO:0000256" key="4">
    <source>
        <dbReference type="ARBA" id="ARBA00022801"/>
    </source>
</evidence>
<sequence>MHFVTHYPPYLRREFAIKAFVRRRCRYAAYWIRNMPRELAIALFVAILLRNSAARKSEEKCKEYADLVYETEKSPTLRINAGSNRVSRCAVVETPLIIGGIQAKPAEFPHMAVIGYGKHDVSWQCGGSIISENFILTAAHCMESPDKGPASKVRVGLIDLVIPGDAMQERDVAERIKYPEYKSSVKYHDIALLKLDHPLELNPRVRPACLETNSQIPGKSAIASGFGKTSYESNIGSNELMKVQLNYISDDNCKKAYAEDIGTRRLPDGLISSFLCAGIMEGGKDTCQGDSGGPLQRVLAEPYCMYSIVGVTSFGKFCAFKDSPAIYTRISSYLDWIENTVWP</sequence>
<evidence type="ECO:0000256" key="2">
    <source>
        <dbReference type="ARBA" id="ARBA00022525"/>
    </source>
</evidence>
<dbReference type="PRINTS" id="PR00722">
    <property type="entry name" value="CHYMOTRYPSIN"/>
</dbReference>
<dbReference type="InterPro" id="IPR043504">
    <property type="entry name" value="Peptidase_S1_PA_chymotrypsin"/>
</dbReference>
<name>A0A6J1RDQ0_9HYME</name>
<dbReference type="AlphaFoldDB" id="A0A6J1RDQ0"/>
<dbReference type="InterPro" id="IPR001314">
    <property type="entry name" value="Peptidase_S1A"/>
</dbReference>
<evidence type="ECO:0000256" key="1">
    <source>
        <dbReference type="ARBA" id="ARBA00004239"/>
    </source>
</evidence>
<protein>
    <recommendedName>
        <fullName evidence="7">chymotrypsin</fullName>
        <ecNumber evidence="7">3.4.21.1</ecNumber>
    </recommendedName>
</protein>
<dbReference type="SMART" id="SM00020">
    <property type="entry name" value="Tryp_SPc"/>
    <property type="match status" value="1"/>
</dbReference>
<dbReference type="PROSITE" id="PS50240">
    <property type="entry name" value="TRYPSIN_DOM"/>
    <property type="match status" value="1"/>
</dbReference>
<dbReference type="PROSITE" id="PS00134">
    <property type="entry name" value="TRYPSIN_HIS"/>
    <property type="match status" value="1"/>
</dbReference>
<feature type="domain" description="Peptidase S1" evidence="9">
    <location>
        <begin position="97"/>
        <end position="342"/>
    </location>
</feature>
<dbReference type="SUPFAM" id="SSF50494">
    <property type="entry name" value="Trypsin-like serine proteases"/>
    <property type="match status" value="1"/>
</dbReference>
<keyword evidence="6" id="KW-1015">Disulfide bond</keyword>
<accession>A0A6J1RDQ0</accession>
<dbReference type="FunFam" id="2.40.10.10:FF:000047">
    <property type="entry name" value="Trypsin eta"/>
    <property type="match status" value="1"/>
</dbReference>
<dbReference type="OrthoDB" id="6339452at2759"/>
<proteinExistence type="predicted"/>
<dbReference type="GO" id="GO:0004252">
    <property type="term" value="F:serine-type endopeptidase activity"/>
    <property type="evidence" value="ECO:0007669"/>
    <property type="project" value="UniProtKB-EC"/>
</dbReference>
<gene>
    <name evidence="11" type="primary">LOC112468111</name>
</gene>
<dbReference type="Proteomes" id="UP000504618">
    <property type="component" value="Unplaced"/>
</dbReference>
<dbReference type="Gene3D" id="2.40.10.10">
    <property type="entry name" value="Trypsin-like serine proteases"/>
    <property type="match status" value="1"/>
</dbReference>
<keyword evidence="10" id="KW-1185">Reference proteome</keyword>
<dbReference type="RefSeq" id="XP_024892917.1">
    <property type="nucleotide sequence ID" value="XM_025037149.1"/>
</dbReference>
<organism evidence="10 11">
    <name type="scientific">Temnothorax curvispinosus</name>
    <dbReference type="NCBI Taxonomy" id="300111"/>
    <lineage>
        <taxon>Eukaryota</taxon>
        <taxon>Metazoa</taxon>
        <taxon>Ecdysozoa</taxon>
        <taxon>Arthropoda</taxon>
        <taxon>Hexapoda</taxon>
        <taxon>Insecta</taxon>
        <taxon>Pterygota</taxon>
        <taxon>Neoptera</taxon>
        <taxon>Endopterygota</taxon>
        <taxon>Hymenoptera</taxon>
        <taxon>Apocrita</taxon>
        <taxon>Aculeata</taxon>
        <taxon>Formicoidea</taxon>
        <taxon>Formicidae</taxon>
        <taxon>Myrmicinae</taxon>
        <taxon>Temnothorax</taxon>
    </lineage>
</organism>
<comment type="subcellular location">
    <subcellularLocation>
        <location evidence="1">Secreted</location>
        <location evidence="1">Extracellular space</location>
    </subcellularLocation>
</comment>
<evidence type="ECO:0000259" key="9">
    <source>
        <dbReference type="PROSITE" id="PS50240"/>
    </source>
</evidence>
<dbReference type="CDD" id="cd00190">
    <property type="entry name" value="Tryp_SPc"/>
    <property type="match status" value="1"/>
</dbReference>
<dbReference type="PANTHER" id="PTHR24258">
    <property type="entry name" value="SERINE PROTEASE-RELATED"/>
    <property type="match status" value="1"/>
</dbReference>
<dbReference type="InterPro" id="IPR009003">
    <property type="entry name" value="Peptidase_S1_PA"/>
</dbReference>
<evidence type="ECO:0000256" key="6">
    <source>
        <dbReference type="ARBA" id="ARBA00023157"/>
    </source>
</evidence>
<keyword evidence="3 8" id="KW-0645">Protease</keyword>
<evidence type="ECO:0000256" key="3">
    <source>
        <dbReference type="ARBA" id="ARBA00022670"/>
    </source>
</evidence>
<dbReference type="PANTHER" id="PTHR24258:SF136">
    <property type="entry name" value="GH06673P-RELATED"/>
    <property type="match status" value="1"/>
</dbReference>
<reference evidence="11" key="1">
    <citation type="submission" date="2025-08" db="UniProtKB">
        <authorList>
            <consortium name="RefSeq"/>
        </authorList>
    </citation>
    <scope>IDENTIFICATION</scope>
    <source>
        <tissue evidence="11">Whole body</tissue>
    </source>
</reference>
<dbReference type="GO" id="GO:0005576">
    <property type="term" value="C:extracellular region"/>
    <property type="evidence" value="ECO:0007669"/>
    <property type="project" value="UniProtKB-SubCell"/>
</dbReference>
<dbReference type="Pfam" id="PF00089">
    <property type="entry name" value="Trypsin"/>
    <property type="match status" value="1"/>
</dbReference>
<evidence type="ECO:0000256" key="8">
    <source>
        <dbReference type="RuleBase" id="RU363034"/>
    </source>
</evidence>